<evidence type="ECO:0000313" key="2">
    <source>
        <dbReference type="EMBL" id="MFC1416029.1"/>
    </source>
</evidence>
<dbReference type="RefSeq" id="WP_380533336.1">
    <property type="nucleotide sequence ID" value="NZ_JBHFAB010000003.1"/>
</dbReference>
<dbReference type="InterPro" id="IPR051450">
    <property type="entry name" value="Gfo/Idh/MocA_Oxidoreductases"/>
</dbReference>
<comment type="caution">
    <text evidence="2">The sequence shown here is derived from an EMBL/GenBank/DDBJ whole genome shotgun (WGS) entry which is preliminary data.</text>
</comment>
<dbReference type="InterPro" id="IPR000683">
    <property type="entry name" value="Gfo/Idh/MocA-like_OxRdtase_N"/>
</dbReference>
<proteinExistence type="predicted"/>
<dbReference type="InterPro" id="IPR036291">
    <property type="entry name" value="NAD(P)-bd_dom_sf"/>
</dbReference>
<dbReference type="PANTHER" id="PTHR43377">
    <property type="entry name" value="BILIVERDIN REDUCTASE A"/>
    <property type="match status" value="1"/>
</dbReference>
<dbReference type="Gene3D" id="3.30.360.10">
    <property type="entry name" value="Dihydrodipicolinate Reductase, domain 2"/>
    <property type="match status" value="1"/>
</dbReference>
<dbReference type="PANTHER" id="PTHR43377:SF1">
    <property type="entry name" value="BILIVERDIN REDUCTASE A"/>
    <property type="match status" value="1"/>
</dbReference>
<protein>
    <submittedName>
        <fullName evidence="2">Gfo/Idh/MocA family protein</fullName>
    </submittedName>
</protein>
<organism evidence="2 3">
    <name type="scientific">Streptacidiphilus cavernicola</name>
    <dbReference type="NCBI Taxonomy" id="3342716"/>
    <lineage>
        <taxon>Bacteria</taxon>
        <taxon>Bacillati</taxon>
        <taxon>Actinomycetota</taxon>
        <taxon>Actinomycetes</taxon>
        <taxon>Kitasatosporales</taxon>
        <taxon>Streptomycetaceae</taxon>
        <taxon>Streptacidiphilus</taxon>
    </lineage>
</organism>
<accession>A0ABV6VQL1</accession>
<gene>
    <name evidence="2" type="ORF">ACEZDE_05175</name>
</gene>
<reference evidence="2 3" key="1">
    <citation type="submission" date="2024-09" db="EMBL/GenBank/DDBJ databases">
        <authorList>
            <person name="Lee S.D."/>
        </authorList>
    </citation>
    <scope>NUCLEOTIDE SEQUENCE [LARGE SCALE GENOMIC DNA]</scope>
    <source>
        <strain evidence="2 3">N8-3</strain>
    </source>
</reference>
<keyword evidence="3" id="KW-1185">Reference proteome</keyword>
<evidence type="ECO:0000313" key="3">
    <source>
        <dbReference type="Proteomes" id="UP001592531"/>
    </source>
</evidence>
<dbReference type="EMBL" id="JBHFAB010000003">
    <property type="protein sequence ID" value="MFC1416029.1"/>
    <property type="molecule type" value="Genomic_DNA"/>
</dbReference>
<evidence type="ECO:0000259" key="1">
    <source>
        <dbReference type="Pfam" id="PF01408"/>
    </source>
</evidence>
<sequence length="353" mass="37900">MIGTGWRSEFFLRLARQAPSRLRVSGVVTRSAERAEAVAAEWDVPVFRSTDELLESVASDFVIPCVPWDASPEVITGLVRAGARVLAETPPAPDLAGLRELWAAVGAGGLVQVAEQYPRMPAHAVRGALVDRGAIGEVGSVQVSSTHMYHAMALIRRLLGVGFAPAAVHARRFSAPLADPLNRDGWTGDTTAGPAGTTLATLDFGGPMGLYDFTDNQWWNPLRARRIVVRGSHGEIVDDTLTRLADARSVVDSPLVRRRAGVDLNLEGVDLDHISVDGEVLWRNRLNGARLSEDDLAVTDLLLDTVAWARGAGPAPYPLAEACQDHQLALAVEESLRTGETVGTTREAWAGQD</sequence>
<dbReference type="Proteomes" id="UP001592531">
    <property type="component" value="Unassembled WGS sequence"/>
</dbReference>
<dbReference type="Pfam" id="PF01408">
    <property type="entry name" value="GFO_IDH_MocA"/>
    <property type="match status" value="1"/>
</dbReference>
<dbReference type="SUPFAM" id="SSF51735">
    <property type="entry name" value="NAD(P)-binding Rossmann-fold domains"/>
    <property type="match status" value="1"/>
</dbReference>
<feature type="domain" description="Gfo/Idh/MocA-like oxidoreductase N-terminal" evidence="1">
    <location>
        <begin position="1"/>
        <end position="106"/>
    </location>
</feature>
<dbReference type="Gene3D" id="3.40.50.720">
    <property type="entry name" value="NAD(P)-binding Rossmann-like Domain"/>
    <property type="match status" value="1"/>
</dbReference>
<name>A0ABV6VQL1_9ACTN</name>